<accession>A0A2W5APE1</accession>
<gene>
    <name evidence="2" type="ORF">DI640_10805</name>
</gene>
<evidence type="ECO:0000313" key="3">
    <source>
        <dbReference type="Proteomes" id="UP000249555"/>
    </source>
</evidence>
<feature type="region of interest" description="Disordered" evidence="1">
    <location>
        <begin position="1"/>
        <end position="53"/>
    </location>
</feature>
<proteinExistence type="predicted"/>
<comment type="caution">
    <text evidence="2">The sequence shown here is derived from an EMBL/GenBank/DDBJ whole genome shotgun (WGS) entry which is preliminary data.</text>
</comment>
<dbReference type="EMBL" id="QFMX01000009">
    <property type="protein sequence ID" value="PZO72955.1"/>
    <property type="molecule type" value="Genomic_DNA"/>
</dbReference>
<feature type="compositionally biased region" description="Basic and acidic residues" evidence="1">
    <location>
        <begin position="1"/>
        <end position="11"/>
    </location>
</feature>
<sequence>MEGRLHDARHGRDGRRRRDGGRGRDRADRAGLRARPRHIFSSPQSHSRGGGNPYWLSVVMITVV</sequence>
<dbReference type="Proteomes" id="UP000249555">
    <property type="component" value="Unassembled WGS sequence"/>
</dbReference>
<protein>
    <submittedName>
        <fullName evidence="2">Uncharacterized protein</fullName>
    </submittedName>
</protein>
<name>A0A2W5APE1_9SPHN</name>
<evidence type="ECO:0000256" key="1">
    <source>
        <dbReference type="SAM" id="MobiDB-lite"/>
    </source>
</evidence>
<evidence type="ECO:0000313" key="2">
    <source>
        <dbReference type="EMBL" id="PZO72955.1"/>
    </source>
</evidence>
<organism evidence="2 3">
    <name type="scientific">Sphingomonas taxi</name>
    <dbReference type="NCBI Taxonomy" id="1549858"/>
    <lineage>
        <taxon>Bacteria</taxon>
        <taxon>Pseudomonadati</taxon>
        <taxon>Pseudomonadota</taxon>
        <taxon>Alphaproteobacteria</taxon>
        <taxon>Sphingomonadales</taxon>
        <taxon>Sphingomonadaceae</taxon>
        <taxon>Sphingomonas</taxon>
    </lineage>
</organism>
<dbReference type="AlphaFoldDB" id="A0A2W5APE1"/>
<reference evidence="2 3" key="1">
    <citation type="submission" date="2017-08" db="EMBL/GenBank/DDBJ databases">
        <title>Infants hospitalized years apart are colonized by the same room-sourced microbial strains.</title>
        <authorList>
            <person name="Brooks B."/>
            <person name="Olm M.R."/>
            <person name="Firek B.A."/>
            <person name="Baker R."/>
            <person name="Thomas B.C."/>
            <person name="Morowitz M.J."/>
            <person name="Banfield J.F."/>
        </authorList>
    </citation>
    <scope>NUCLEOTIDE SEQUENCE [LARGE SCALE GENOMIC DNA]</scope>
    <source>
        <strain evidence="2">S2_018_000_R3_119</strain>
    </source>
</reference>
<feature type="compositionally biased region" description="Basic and acidic residues" evidence="1">
    <location>
        <begin position="20"/>
        <end position="31"/>
    </location>
</feature>